<accession>A0A699HKL4</accession>
<reference evidence="2" key="1">
    <citation type="journal article" date="2019" name="Sci. Rep.">
        <title>Draft genome of Tanacetum cinerariifolium, the natural source of mosquito coil.</title>
        <authorList>
            <person name="Yamashiro T."/>
            <person name="Shiraishi A."/>
            <person name="Satake H."/>
            <person name="Nakayama K."/>
        </authorList>
    </citation>
    <scope>NUCLEOTIDE SEQUENCE</scope>
</reference>
<name>A0A699HKL4_TANCI</name>
<feature type="compositionally biased region" description="Low complexity" evidence="1">
    <location>
        <begin position="77"/>
        <end position="88"/>
    </location>
</feature>
<comment type="caution">
    <text evidence="2">The sequence shown here is derived from an EMBL/GenBank/DDBJ whole genome shotgun (WGS) entry which is preliminary data.</text>
</comment>
<organism evidence="2">
    <name type="scientific">Tanacetum cinerariifolium</name>
    <name type="common">Dalmatian daisy</name>
    <name type="synonym">Chrysanthemum cinerariifolium</name>
    <dbReference type="NCBI Taxonomy" id="118510"/>
    <lineage>
        <taxon>Eukaryota</taxon>
        <taxon>Viridiplantae</taxon>
        <taxon>Streptophyta</taxon>
        <taxon>Embryophyta</taxon>
        <taxon>Tracheophyta</taxon>
        <taxon>Spermatophyta</taxon>
        <taxon>Magnoliopsida</taxon>
        <taxon>eudicotyledons</taxon>
        <taxon>Gunneridae</taxon>
        <taxon>Pentapetalae</taxon>
        <taxon>asterids</taxon>
        <taxon>campanulids</taxon>
        <taxon>Asterales</taxon>
        <taxon>Asteraceae</taxon>
        <taxon>Asteroideae</taxon>
        <taxon>Anthemideae</taxon>
        <taxon>Anthemidinae</taxon>
        <taxon>Tanacetum</taxon>
    </lineage>
</organism>
<feature type="region of interest" description="Disordered" evidence="1">
    <location>
        <begin position="69"/>
        <end position="91"/>
    </location>
</feature>
<gene>
    <name evidence="2" type="ORF">Tci_405466</name>
</gene>
<dbReference type="AlphaFoldDB" id="A0A699HKL4"/>
<feature type="non-terminal residue" evidence="2">
    <location>
        <position position="292"/>
    </location>
</feature>
<evidence type="ECO:0000256" key="1">
    <source>
        <dbReference type="SAM" id="MobiDB-lite"/>
    </source>
</evidence>
<sequence length="292" mass="33665">MWREFHKRVYNVVAKHRKYHLKILGNNPRYVASYALYGFVFPLKIWGLETFSTSIYWWHKDENAIPHEVTTPNPVLRSATRGSSSSRSVHTCVRTEVHREVHVRTEVHSFVKEEVYTQSVDKEDVPEIVEGVSQVTSVNKANSVSGGVDGDNMYKDGFITDVKTMARPFLRQRRLGKACVSPYVSPPPTTEVKCKKRSLTTKKPTSKVLLELMEIKLDLTRSPNAPKRLVGVPEEILSLFRDKKKMEMQWTFPWLDDRQPNDDWAIASPHLSDMFSRYELPLYYADGAKYGV</sequence>
<protein>
    <submittedName>
        <fullName evidence="2">Phospholipase-like protein</fullName>
    </submittedName>
</protein>
<dbReference type="EMBL" id="BKCJ010170024">
    <property type="protein sequence ID" value="GEY33492.1"/>
    <property type="molecule type" value="Genomic_DNA"/>
</dbReference>
<proteinExistence type="predicted"/>
<evidence type="ECO:0000313" key="2">
    <source>
        <dbReference type="EMBL" id="GEY33492.1"/>
    </source>
</evidence>